<name>A0A5C5YSA9_9BACT</name>
<keyword evidence="3" id="KW-1185">Reference proteome</keyword>
<reference evidence="2 3" key="1">
    <citation type="submission" date="2019-02" db="EMBL/GenBank/DDBJ databases">
        <title>Deep-cultivation of Planctomycetes and their phenomic and genomic characterization uncovers novel biology.</title>
        <authorList>
            <person name="Wiegand S."/>
            <person name="Jogler M."/>
            <person name="Boedeker C."/>
            <person name="Pinto D."/>
            <person name="Vollmers J."/>
            <person name="Rivas-Marin E."/>
            <person name="Kohn T."/>
            <person name="Peeters S.H."/>
            <person name="Heuer A."/>
            <person name="Rast P."/>
            <person name="Oberbeckmann S."/>
            <person name="Bunk B."/>
            <person name="Jeske O."/>
            <person name="Meyerdierks A."/>
            <person name="Storesund J.E."/>
            <person name="Kallscheuer N."/>
            <person name="Luecker S."/>
            <person name="Lage O.M."/>
            <person name="Pohl T."/>
            <person name="Merkel B.J."/>
            <person name="Hornburger P."/>
            <person name="Mueller R.-W."/>
            <person name="Bruemmer F."/>
            <person name="Labrenz M."/>
            <person name="Spormann A.M."/>
            <person name="Op Den Camp H."/>
            <person name="Overmann J."/>
            <person name="Amann R."/>
            <person name="Jetten M.S.M."/>
            <person name="Mascher T."/>
            <person name="Medema M.H."/>
            <person name="Devos D.P."/>
            <person name="Kaster A.-K."/>
            <person name="Ovreas L."/>
            <person name="Rohde M."/>
            <person name="Galperin M.Y."/>
            <person name="Jogler C."/>
        </authorList>
    </citation>
    <scope>NUCLEOTIDE SEQUENCE [LARGE SCALE GENOMIC DNA]</scope>
    <source>
        <strain evidence="2 3">Pla123a</strain>
    </source>
</reference>
<evidence type="ECO:0000256" key="1">
    <source>
        <dbReference type="SAM" id="Phobius"/>
    </source>
</evidence>
<dbReference type="Proteomes" id="UP000318478">
    <property type="component" value="Unassembled WGS sequence"/>
</dbReference>
<protein>
    <submittedName>
        <fullName evidence="2">Uncharacterized protein</fullName>
    </submittedName>
</protein>
<sequence>MNSSTASFLLRSGFTVLSVVVAGIAVTQWLGLTLRQSLLISLPIAFFTSSLITLWAMAKAGSRGNQTWQLLAMLAIELLLVPIASAAAVAAYFIDRQ</sequence>
<proteinExistence type="predicted"/>
<feature type="transmembrane region" description="Helical" evidence="1">
    <location>
        <begin position="70"/>
        <end position="94"/>
    </location>
</feature>
<comment type="caution">
    <text evidence="2">The sequence shown here is derived from an EMBL/GenBank/DDBJ whole genome shotgun (WGS) entry which is preliminary data.</text>
</comment>
<dbReference type="AlphaFoldDB" id="A0A5C5YSA9"/>
<dbReference type="OrthoDB" id="9867718at2"/>
<gene>
    <name evidence="2" type="ORF">Pla123a_15520</name>
</gene>
<dbReference type="EMBL" id="SJPO01000003">
    <property type="protein sequence ID" value="TWT77756.1"/>
    <property type="molecule type" value="Genomic_DNA"/>
</dbReference>
<organism evidence="2 3">
    <name type="scientific">Posidoniimonas polymericola</name>
    <dbReference type="NCBI Taxonomy" id="2528002"/>
    <lineage>
        <taxon>Bacteria</taxon>
        <taxon>Pseudomonadati</taxon>
        <taxon>Planctomycetota</taxon>
        <taxon>Planctomycetia</taxon>
        <taxon>Pirellulales</taxon>
        <taxon>Lacipirellulaceae</taxon>
        <taxon>Posidoniimonas</taxon>
    </lineage>
</organism>
<keyword evidence="1" id="KW-0812">Transmembrane</keyword>
<feature type="transmembrane region" description="Helical" evidence="1">
    <location>
        <begin position="12"/>
        <end position="32"/>
    </location>
</feature>
<evidence type="ECO:0000313" key="3">
    <source>
        <dbReference type="Proteomes" id="UP000318478"/>
    </source>
</evidence>
<keyword evidence="1" id="KW-0472">Membrane</keyword>
<feature type="transmembrane region" description="Helical" evidence="1">
    <location>
        <begin position="38"/>
        <end position="58"/>
    </location>
</feature>
<evidence type="ECO:0000313" key="2">
    <source>
        <dbReference type="EMBL" id="TWT77756.1"/>
    </source>
</evidence>
<accession>A0A5C5YSA9</accession>
<keyword evidence="1" id="KW-1133">Transmembrane helix</keyword>
<dbReference type="RefSeq" id="WP_146585548.1">
    <property type="nucleotide sequence ID" value="NZ_SJPO01000003.1"/>
</dbReference>